<reference evidence="4 5" key="1">
    <citation type="journal article" date="2009" name="Stand. Genomic Sci.">
        <title>Complete genome sequence of Sanguibacter keddieii type strain (ST-74).</title>
        <authorList>
            <person name="Ivanova N."/>
            <person name="Sikorski J."/>
            <person name="Sims D."/>
            <person name="Brettin T."/>
            <person name="Detter J.C."/>
            <person name="Han C."/>
            <person name="Lapidus A."/>
            <person name="Copeland A."/>
            <person name="Glavina Del Rio T."/>
            <person name="Nolan M."/>
            <person name="Chen F."/>
            <person name="Lucas S."/>
            <person name="Tice H."/>
            <person name="Cheng J.F."/>
            <person name="Bruce D."/>
            <person name="Goodwin L."/>
            <person name="Pitluck S."/>
            <person name="Pati A."/>
            <person name="Mavromatis K."/>
            <person name="Chen A."/>
            <person name="Palaniappan K."/>
            <person name="D'haeseleer P."/>
            <person name="Chain P."/>
            <person name="Bristow J."/>
            <person name="Eisen J.A."/>
            <person name="Markowitz V."/>
            <person name="Hugenholtz P."/>
            <person name="Goker M."/>
            <person name="Pukall R."/>
            <person name="Klenk H.P."/>
            <person name="Kyrpides N.C."/>
        </authorList>
    </citation>
    <scope>NUCLEOTIDE SEQUENCE [LARGE SCALE GENOMIC DNA]</scope>
    <source>
        <strain evidence="5">ATCC 51767 / DSM 10542 / NCFB 3025 / ST-74</strain>
    </source>
</reference>
<dbReference type="RefSeq" id="WP_012867035.1">
    <property type="nucleotide sequence ID" value="NC_013521.1"/>
</dbReference>
<dbReference type="Gene3D" id="3.90.180.10">
    <property type="entry name" value="Medium-chain alcohol dehydrogenases, catalytic domain"/>
    <property type="match status" value="1"/>
</dbReference>
<dbReference type="STRING" id="446469.Sked_20440"/>
<gene>
    <name evidence="4" type="ordered locus">Sked_20440</name>
</gene>
<dbReference type="PANTHER" id="PTHR48106:SF18">
    <property type="entry name" value="QUINONE OXIDOREDUCTASE PIG3"/>
    <property type="match status" value="1"/>
</dbReference>
<dbReference type="OrthoDB" id="9792162at2"/>
<proteinExistence type="predicted"/>
<feature type="domain" description="Enoyl reductase (ER)" evidence="3">
    <location>
        <begin position="11"/>
        <end position="315"/>
    </location>
</feature>
<dbReference type="GO" id="GO:0016651">
    <property type="term" value="F:oxidoreductase activity, acting on NAD(P)H"/>
    <property type="evidence" value="ECO:0007669"/>
    <property type="project" value="TreeGrafter"/>
</dbReference>
<keyword evidence="2" id="KW-0560">Oxidoreductase</keyword>
<dbReference type="InterPro" id="IPR036291">
    <property type="entry name" value="NAD(P)-bd_dom_sf"/>
</dbReference>
<dbReference type="InterPro" id="IPR020843">
    <property type="entry name" value="ER"/>
</dbReference>
<dbReference type="KEGG" id="ske:Sked_20440"/>
<dbReference type="HOGENOM" id="CLU_026673_3_1_11"/>
<dbReference type="Proteomes" id="UP000000322">
    <property type="component" value="Chromosome"/>
</dbReference>
<accession>D1BHP6</accession>
<dbReference type="Gene3D" id="3.40.50.720">
    <property type="entry name" value="NAD(P)-binding Rossmann-like Domain"/>
    <property type="match status" value="1"/>
</dbReference>
<evidence type="ECO:0000313" key="5">
    <source>
        <dbReference type="Proteomes" id="UP000000322"/>
    </source>
</evidence>
<organism evidence="4 5">
    <name type="scientific">Sanguibacter keddieii (strain ATCC 51767 / DSM 10542 / NCFB 3025 / ST-74)</name>
    <dbReference type="NCBI Taxonomy" id="446469"/>
    <lineage>
        <taxon>Bacteria</taxon>
        <taxon>Bacillati</taxon>
        <taxon>Actinomycetota</taxon>
        <taxon>Actinomycetes</taxon>
        <taxon>Micrococcales</taxon>
        <taxon>Sanguibacteraceae</taxon>
        <taxon>Sanguibacter</taxon>
    </lineage>
</organism>
<dbReference type="SUPFAM" id="SSF50129">
    <property type="entry name" value="GroES-like"/>
    <property type="match status" value="1"/>
</dbReference>
<dbReference type="InterPro" id="IPR013154">
    <property type="entry name" value="ADH-like_N"/>
</dbReference>
<dbReference type="PANTHER" id="PTHR48106">
    <property type="entry name" value="QUINONE OXIDOREDUCTASE PIG3-RELATED"/>
    <property type="match status" value="1"/>
</dbReference>
<evidence type="ECO:0000256" key="1">
    <source>
        <dbReference type="ARBA" id="ARBA00022857"/>
    </source>
</evidence>
<dbReference type="SUPFAM" id="SSF51735">
    <property type="entry name" value="NAD(P)-binding Rossmann-fold domains"/>
    <property type="match status" value="1"/>
</dbReference>
<evidence type="ECO:0000256" key="2">
    <source>
        <dbReference type="ARBA" id="ARBA00023002"/>
    </source>
</evidence>
<dbReference type="CDD" id="cd05282">
    <property type="entry name" value="ETR_like"/>
    <property type="match status" value="1"/>
</dbReference>
<dbReference type="SMART" id="SM00829">
    <property type="entry name" value="PKS_ER"/>
    <property type="match status" value="1"/>
</dbReference>
<evidence type="ECO:0000259" key="3">
    <source>
        <dbReference type="SMART" id="SM00829"/>
    </source>
</evidence>
<evidence type="ECO:0000313" key="4">
    <source>
        <dbReference type="EMBL" id="ACZ21966.1"/>
    </source>
</evidence>
<dbReference type="InterPro" id="IPR011032">
    <property type="entry name" value="GroES-like_sf"/>
</dbReference>
<dbReference type="AlphaFoldDB" id="D1BHP6"/>
<keyword evidence="5" id="KW-1185">Reference proteome</keyword>
<dbReference type="EMBL" id="CP001819">
    <property type="protein sequence ID" value="ACZ21966.1"/>
    <property type="molecule type" value="Genomic_DNA"/>
</dbReference>
<dbReference type="GO" id="GO:0070402">
    <property type="term" value="F:NADPH binding"/>
    <property type="evidence" value="ECO:0007669"/>
    <property type="project" value="TreeGrafter"/>
</dbReference>
<name>D1BHP6_SANKS</name>
<protein>
    <submittedName>
        <fullName evidence="4">Zn-dependent oxidoreductase, NADPH:quinone reductase</fullName>
    </submittedName>
</protein>
<dbReference type="Pfam" id="PF13602">
    <property type="entry name" value="ADH_zinc_N_2"/>
    <property type="match status" value="1"/>
</dbReference>
<dbReference type="Pfam" id="PF08240">
    <property type="entry name" value="ADH_N"/>
    <property type="match status" value="1"/>
</dbReference>
<sequence>MTLGAVAARPGPLAEVVSVRDLPAQRTLGDHEVIVRMTSAALNPSDEITVSGAYGSRTRFPLVPGFEGVGEVVHAGRLVPPSALGARVLPIGSAGTWQELRTVEHPWCVPVPESLDDTSGCFAYVNPLTAVLLVDRYSSPPVREVVVTAATSTVAGHLAELLALRGIHAVGLHRRQPGWTDSRAAPWKALVSTQDSSWADQVRAATGGRGVDVVLDCVGGTVGDRLVPMLRPGGVLVLYGLLSGVPLAGRSLVPQDGRHVEMFRLRDTVHTVPRLALPALFAPVFEHLDAGRLRTEVTRRVALSDLPDAFRAGLHADAGAVEILTAP</sequence>
<keyword evidence="1" id="KW-0521">NADP</keyword>
<dbReference type="eggNOG" id="COG0604">
    <property type="taxonomic scope" value="Bacteria"/>
</dbReference>